<evidence type="ECO:0000313" key="2">
    <source>
        <dbReference type="EMBL" id="KAK2162413.1"/>
    </source>
</evidence>
<proteinExistence type="predicted"/>
<feature type="compositionally biased region" description="Polar residues" evidence="1">
    <location>
        <begin position="7"/>
        <end position="23"/>
    </location>
</feature>
<dbReference type="Proteomes" id="UP001208570">
    <property type="component" value="Unassembled WGS sequence"/>
</dbReference>
<dbReference type="EMBL" id="JAODUP010000099">
    <property type="protein sequence ID" value="KAK2162413.1"/>
    <property type="molecule type" value="Genomic_DNA"/>
</dbReference>
<feature type="region of interest" description="Disordered" evidence="1">
    <location>
        <begin position="1"/>
        <end position="107"/>
    </location>
</feature>
<dbReference type="AlphaFoldDB" id="A0AAD9NBF2"/>
<keyword evidence="3" id="KW-1185">Reference proteome</keyword>
<name>A0AAD9NBF2_9ANNE</name>
<feature type="compositionally biased region" description="Polar residues" evidence="1">
    <location>
        <begin position="31"/>
        <end position="45"/>
    </location>
</feature>
<evidence type="ECO:0000313" key="3">
    <source>
        <dbReference type="Proteomes" id="UP001208570"/>
    </source>
</evidence>
<evidence type="ECO:0000256" key="1">
    <source>
        <dbReference type="SAM" id="MobiDB-lite"/>
    </source>
</evidence>
<reference evidence="2" key="1">
    <citation type="journal article" date="2023" name="Mol. Biol. Evol.">
        <title>Third-Generation Sequencing Reveals the Adaptive Role of the Epigenome in Three Deep-Sea Polychaetes.</title>
        <authorList>
            <person name="Perez M."/>
            <person name="Aroh O."/>
            <person name="Sun Y."/>
            <person name="Lan Y."/>
            <person name="Juniper S.K."/>
            <person name="Young C.R."/>
            <person name="Angers B."/>
            <person name="Qian P.Y."/>
        </authorList>
    </citation>
    <scope>NUCLEOTIDE SEQUENCE</scope>
    <source>
        <strain evidence="2">P08H-3</strain>
    </source>
</reference>
<accession>A0AAD9NBF2</accession>
<feature type="compositionally biased region" description="Polar residues" evidence="1">
    <location>
        <begin position="53"/>
        <end position="62"/>
    </location>
</feature>
<gene>
    <name evidence="2" type="ORF">LSH36_99g04057</name>
</gene>
<protein>
    <submittedName>
        <fullName evidence="2">Uncharacterized protein</fullName>
    </submittedName>
</protein>
<comment type="caution">
    <text evidence="2">The sequence shown here is derived from an EMBL/GenBank/DDBJ whole genome shotgun (WGS) entry which is preliminary data.</text>
</comment>
<feature type="compositionally biased region" description="Polar residues" evidence="1">
    <location>
        <begin position="73"/>
        <end position="85"/>
    </location>
</feature>
<sequence length="195" mass="22489">MVHKTAKQYTRPQNATQDNQTVHKPTKRYTRQPNGTQDNQTVTVHKTTKRYTRQPNATQDSQTVHKRTKRYTRQSNATQDSQTVHKTTKRYTRQSNDRRDINYTSNKHQQLKQLEQNSGDKTVGHSLMVYLAGGDGKRSHLGSSTRTRARYPEPIYSTELIDKPVLSWHNTELNPGNAYQESFGIVDDTVLTIQC</sequence>
<organism evidence="2 3">
    <name type="scientific">Paralvinella palmiformis</name>
    <dbReference type="NCBI Taxonomy" id="53620"/>
    <lineage>
        <taxon>Eukaryota</taxon>
        <taxon>Metazoa</taxon>
        <taxon>Spiralia</taxon>
        <taxon>Lophotrochozoa</taxon>
        <taxon>Annelida</taxon>
        <taxon>Polychaeta</taxon>
        <taxon>Sedentaria</taxon>
        <taxon>Canalipalpata</taxon>
        <taxon>Terebellida</taxon>
        <taxon>Terebelliformia</taxon>
        <taxon>Alvinellidae</taxon>
        <taxon>Paralvinella</taxon>
    </lineage>
</organism>